<reference evidence="5" key="1">
    <citation type="submission" date="2012-01" db="EMBL/GenBank/DDBJ databases">
        <title>The Genome Sequence of Oreochromis niloticus (Nile Tilapia).</title>
        <authorList>
            <consortium name="Broad Institute Genome Assembly Team"/>
            <consortium name="Broad Institute Sequencing Platform"/>
            <person name="Di Palma F."/>
            <person name="Johnson J."/>
            <person name="Lander E.S."/>
            <person name="Lindblad-Toh K."/>
        </authorList>
    </citation>
    <scope>NUCLEOTIDE SEQUENCE [LARGE SCALE GENOMIC DNA]</scope>
</reference>
<feature type="compositionally biased region" description="Low complexity" evidence="3">
    <location>
        <begin position="60"/>
        <end position="71"/>
    </location>
</feature>
<organism evidence="4 5">
    <name type="scientific">Oreochromis niloticus</name>
    <name type="common">Nile tilapia</name>
    <name type="synonym">Tilapia nilotica</name>
    <dbReference type="NCBI Taxonomy" id="8128"/>
    <lineage>
        <taxon>Eukaryota</taxon>
        <taxon>Metazoa</taxon>
        <taxon>Chordata</taxon>
        <taxon>Craniata</taxon>
        <taxon>Vertebrata</taxon>
        <taxon>Euteleostomi</taxon>
        <taxon>Actinopterygii</taxon>
        <taxon>Neopterygii</taxon>
        <taxon>Teleostei</taxon>
        <taxon>Neoteleostei</taxon>
        <taxon>Acanthomorphata</taxon>
        <taxon>Ovalentaria</taxon>
        <taxon>Cichlomorphae</taxon>
        <taxon>Cichliformes</taxon>
        <taxon>Cichlidae</taxon>
        <taxon>African cichlids</taxon>
        <taxon>Pseudocrenilabrinae</taxon>
        <taxon>Oreochromini</taxon>
        <taxon>Oreochromis</taxon>
    </lineage>
</organism>
<dbReference type="Pfam" id="PF24681">
    <property type="entry name" value="Kelch_KLHDC2_KLHL20_DRC7"/>
    <property type="match status" value="1"/>
</dbReference>
<feature type="region of interest" description="Disordered" evidence="3">
    <location>
        <begin position="52"/>
        <end position="114"/>
    </location>
</feature>
<name>A0A669BW38_ORENI</name>
<keyword evidence="2" id="KW-0677">Repeat</keyword>
<evidence type="ECO:0000256" key="2">
    <source>
        <dbReference type="ARBA" id="ARBA00022737"/>
    </source>
</evidence>
<accession>A0A669BW38</accession>
<evidence type="ECO:0000313" key="4">
    <source>
        <dbReference type="Ensembl" id="ENSONIP00000038755.1"/>
    </source>
</evidence>
<reference evidence="4" key="2">
    <citation type="submission" date="2025-08" db="UniProtKB">
        <authorList>
            <consortium name="Ensembl"/>
        </authorList>
    </citation>
    <scope>IDENTIFICATION</scope>
</reference>
<dbReference type="Proteomes" id="UP000005207">
    <property type="component" value="Linkage group LG5"/>
</dbReference>
<dbReference type="InterPro" id="IPR051746">
    <property type="entry name" value="Kelch_domain_containing_8"/>
</dbReference>
<dbReference type="SUPFAM" id="SSF117281">
    <property type="entry name" value="Kelch motif"/>
    <property type="match status" value="2"/>
</dbReference>
<dbReference type="SMART" id="SM00612">
    <property type="entry name" value="Kelch"/>
    <property type="match status" value="6"/>
</dbReference>
<keyword evidence="5" id="KW-1185">Reference proteome</keyword>
<proteinExistence type="predicted"/>
<dbReference type="Ensembl" id="ENSONIT00000061723.1">
    <property type="protein sequence ID" value="ENSONIP00000038755.1"/>
    <property type="gene ID" value="ENSONIG00000003284.2"/>
</dbReference>
<dbReference type="AlphaFoldDB" id="A0A669BW38"/>
<dbReference type="InParanoid" id="A0A669BW38"/>
<protein>
    <submittedName>
        <fullName evidence="4">Kelch domain containing 8A</fullName>
    </submittedName>
</protein>
<dbReference type="InterPro" id="IPR015915">
    <property type="entry name" value="Kelch-typ_b-propeller"/>
</dbReference>
<dbReference type="InterPro" id="IPR006652">
    <property type="entry name" value="Kelch_1"/>
</dbReference>
<dbReference type="PRINTS" id="PR00501">
    <property type="entry name" value="KELCHREPEAT"/>
</dbReference>
<feature type="compositionally biased region" description="Basic and acidic residues" evidence="3">
    <location>
        <begin position="75"/>
        <end position="100"/>
    </location>
</feature>
<dbReference type="Gene3D" id="2.120.10.80">
    <property type="entry name" value="Kelch-type beta propeller"/>
    <property type="match status" value="2"/>
</dbReference>
<keyword evidence="1" id="KW-0880">Kelch repeat</keyword>
<dbReference type="FunCoup" id="A0A669BW38">
    <property type="interactions" value="124"/>
</dbReference>
<dbReference type="PANTHER" id="PTHR46260:SF1">
    <property type="entry name" value="KELCH DOMAIN-CONTAINING PROTEIN 8A"/>
    <property type="match status" value="1"/>
</dbReference>
<evidence type="ECO:0000256" key="1">
    <source>
        <dbReference type="ARBA" id="ARBA00022441"/>
    </source>
</evidence>
<sequence length="476" mass="51720">MKTGDEYFISDPHNGDISGSVNGSEPCYRLLLRCELPVRWELLAARLVSHLPPPGPDSPLPSSLPLSISVSEGGEEGKTEATHAGKKGDGNGKSEVEKLPRASSVGFQTEGPSVRWKTIQSSPESLRRGADVMAVPSAQEFHWQSLARLPSGRVYHTLSEVGGQMYMLGGCDAAGRPCPSLELYSPEGDRWISLPPMPTPRAGAAVAVMGKQILVVGGVGEDQSPLKVVEMYNTEEGRWRKRSALREALMGVSITVKDGRALAVGGMCADLLPRSILQQYDLRKDVWALLPPMPTPRYDANTHLLGNKLFVAGGRQCKRPLKAFEVYDTETRSWTTLPMMPCKRSYGGVIWDPAGRLCLLGGLRQGGGHQSSKFTKNVNIFDTNQGTWLKSEETVAMKTKRADFAAAFLRGRMVVAGGLGHEPSALDTVEAFHPQKKKWERLAPMNHPRCSASSIVIRDRLLVVGGVNQQAAVISC</sequence>
<dbReference type="GeneTree" id="ENSGT00940000166776"/>
<reference evidence="4" key="3">
    <citation type="submission" date="2025-09" db="UniProtKB">
        <authorList>
            <consortium name="Ensembl"/>
        </authorList>
    </citation>
    <scope>IDENTIFICATION</scope>
</reference>
<gene>
    <name evidence="4" type="primary">klhdc8a</name>
</gene>
<feature type="region of interest" description="Disordered" evidence="3">
    <location>
        <begin position="1"/>
        <end position="21"/>
    </location>
</feature>
<evidence type="ECO:0000313" key="5">
    <source>
        <dbReference type="Proteomes" id="UP000005207"/>
    </source>
</evidence>
<evidence type="ECO:0000256" key="3">
    <source>
        <dbReference type="SAM" id="MobiDB-lite"/>
    </source>
</evidence>
<dbReference type="PANTHER" id="PTHR46260">
    <property type="entry name" value="RING-TYPE DOMAIN-CONTAINING PROTEIN"/>
    <property type="match status" value="1"/>
</dbReference>
<dbReference type="Pfam" id="PF01344">
    <property type="entry name" value="Kelch_1"/>
    <property type="match status" value="2"/>
</dbReference>